<feature type="compositionally biased region" description="Polar residues" evidence="2">
    <location>
        <begin position="1"/>
        <end position="12"/>
    </location>
</feature>
<feature type="region of interest" description="Disordered" evidence="2">
    <location>
        <begin position="196"/>
        <end position="262"/>
    </location>
</feature>
<keyword evidence="1" id="KW-0175">Coiled coil</keyword>
<accession>A0AAD9H7L4</accession>
<feature type="compositionally biased region" description="Basic and acidic residues" evidence="2">
    <location>
        <begin position="201"/>
        <end position="235"/>
    </location>
</feature>
<feature type="region of interest" description="Disordered" evidence="2">
    <location>
        <begin position="1"/>
        <end position="36"/>
    </location>
</feature>
<gene>
    <name evidence="3" type="ORF">LX32DRAFT_686320</name>
</gene>
<dbReference type="EMBL" id="MU842989">
    <property type="protein sequence ID" value="KAK2023725.1"/>
    <property type="molecule type" value="Genomic_DNA"/>
</dbReference>
<comment type="caution">
    <text evidence="3">The sequence shown here is derived from an EMBL/GenBank/DDBJ whole genome shotgun (WGS) entry which is preliminary data.</text>
</comment>
<name>A0AAD9H7L4_9PEZI</name>
<feature type="compositionally biased region" description="Polar residues" evidence="2">
    <location>
        <begin position="313"/>
        <end position="323"/>
    </location>
</feature>
<organism evidence="3 4">
    <name type="scientific">Colletotrichum zoysiae</name>
    <dbReference type="NCBI Taxonomy" id="1216348"/>
    <lineage>
        <taxon>Eukaryota</taxon>
        <taxon>Fungi</taxon>
        <taxon>Dikarya</taxon>
        <taxon>Ascomycota</taxon>
        <taxon>Pezizomycotina</taxon>
        <taxon>Sordariomycetes</taxon>
        <taxon>Hypocreomycetidae</taxon>
        <taxon>Glomerellales</taxon>
        <taxon>Glomerellaceae</taxon>
        <taxon>Colletotrichum</taxon>
        <taxon>Colletotrichum graminicola species complex</taxon>
    </lineage>
</organism>
<dbReference type="Proteomes" id="UP001232148">
    <property type="component" value="Unassembled WGS sequence"/>
</dbReference>
<dbReference type="AlphaFoldDB" id="A0AAD9H7L4"/>
<reference evidence="3" key="1">
    <citation type="submission" date="2021-06" db="EMBL/GenBank/DDBJ databases">
        <title>Comparative genomics, transcriptomics and evolutionary studies reveal genomic signatures of adaptation to plant cell wall in hemibiotrophic fungi.</title>
        <authorList>
            <consortium name="DOE Joint Genome Institute"/>
            <person name="Baroncelli R."/>
            <person name="Diaz J.F."/>
            <person name="Benocci T."/>
            <person name="Peng M."/>
            <person name="Battaglia E."/>
            <person name="Haridas S."/>
            <person name="Andreopoulos W."/>
            <person name="Labutti K."/>
            <person name="Pangilinan J."/>
            <person name="Floch G.L."/>
            <person name="Makela M.R."/>
            <person name="Henrissat B."/>
            <person name="Grigoriev I.V."/>
            <person name="Crouch J.A."/>
            <person name="De Vries R.P."/>
            <person name="Sukno S.A."/>
            <person name="Thon M.R."/>
        </authorList>
    </citation>
    <scope>NUCLEOTIDE SEQUENCE</scope>
    <source>
        <strain evidence="3">MAFF235873</strain>
    </source>
</reference>
<proteinExistence type="predicted"/>
<sequence length="462" mass="52060">MHSSGVNSTAHQPTPRRGPSRAGRPTPANPSSESAENTPLYVAVEYASQAIHKSETVLAGHWHNIRIAFIDSGITTPFADWLTQAFGNHDLITIVRAAFATSWRQVQASGSREAGRRRSAAKRLGLDGIWELYLWFGASVRSQRCWRLLPQGSEISARQLFIELCRVREQQRPLGKQKHHLEAPFRPREFELACRALTGRETTREPETRDDRDKKDSRKQHKLGEERTEQEREQEQVDDQEETSKTGHHQHRIQDDNLGYFDDTLDSESEIQYHEDDSGFCSDFDSVDMGAQGSSGTQKRTPDGAPSPEEPSTHINDAQTSEMAQRLSAAKSKLAAVQRDCDAKKSQWEGVADCETSTMLECKQHIDARVTLIMEEDTEDSEQASVTDKGARSLGDLERDLKAAVSKKRKASRQIESLRAKSQRLKDSEETMLALFDKAVEDHLGRMRQEQQTIVGPEADRQ</sequence>
<keyword evidence="4" id="KW-1185">Reference proteome</keyword>
<evidence type="ECO:0000256" key="1">
    <source>
        <dbReference type="SAM" id="Coils"/>
    </source>
</evidence>
<evidence type="ECO:0000256" key="2">
    <source>
        <dbReference type="SAM" id="MobiDB-lite"/>
    </source>
</evidence>
<feature type="coiled-coil region" evidence="1">
    <location>
        <begin position="394"/>
        <end position="428"/>
    </location>
</feature>
<evidence type="ECO:0000313" key="3">
    <source>
        <dbReference type="EMBL" id="KAK2023725.1"/>
    </source>
</evidence>
<feature type="region of interest" description="Disordered" evidence="2">
    <location>
        <begin position="276"/>
        <end position="329"/>
    </location>
</feature>
<evidence type="ECO:0000313" key="4">
    <source>
        <dbReference type="Proteomes" id="UP001232148"/>
    </source>
</evidence>
<protein>
    <submittedName>
        <fullName evidence="3">Uncharacterized protein</fullName>
    </submittedName>
</protein>